<sequence>MNERVRVRRRVRVALLTATLTALTGCSGFLVPAGEGERPDPAPSASAPRAETLPPTPAPGADAPAQGAPAQTGPTAAPPGTCPSSGVVVDMGPVETGMMHRAVVLTLTNCGRKPYAVDGYPWVQALGEDGNPLPVKVNEDGSYFGSDPGPKKLLLDPGLTVKSILAWVSTPEGGDLIEGDALAISAAPGLPVRVFPLEGHDIRLMDELNTTAWRTELSG</sequence>
<evidence type="ECO:0000313" key="5">
    <source>
        <dbReference type="Proteomes" id="UP000064183"/>
    </source>
</evidence>
<evidence type="ECO:0000313" key="4">
    <source>
        <dbReference type="EMBL" id="ALU97989.1"/>
    </source>
</evidence>
<dbReference type="STRING" id="1172567.WQO_07300"/>
<dbReference type="Proteomes" id="UP000064183">
    <property type="component" value="Chromosome"/>
</dbReference>
<reference evidence="4 5" key="1">
    <citation type="journal article" date="2012" name="J. Bacteriol.">
        <title>Draft genome sequence of Streptomyces globisporus C-1027, which produces an antitumor antibiotic consisting of a nine-membered enediyne with a chromoprotein.</title>
        <authorList>
            <person name="Wang L."/>
            <person name="Wang S."/>
            <person name="He Q."/>
            <person name="Yu T."/>
            <person name="Li Q."/>
            <person name="Hong B."/>
        </authorList>
    </citation>
    <scope>NUCLEOTIDE SEQUENCE [LARGE SCALE GENOMIC DNA]</scope>
    <source>
        <strain evidence="4 5">C-1027</strain>
    </source>
</reference>
<accession>A0A0U3C8L8</accession>
<evidence type="ECO:0000256" key="2">
    <source>
        <dbReference type="SAM" id="SignalP"/>
    </source>
</evidence>
<dbReference type="KEGG" id="sgb:WQO_07300"/>
<feature type="compositionally biased region" description="Low complexity" evidence="1">
    <location>
        <begin position="59"/>
        <end position="75"/>
    </location>
</feature>
<dbReference type="Pfam" id="PF14016">
    <property type="entry name" value="DUF4232"/>
    <property type="match status" value="1"/>
</dbReference>
<dbReference type="RefSeq" id="WP_032748617.1">
    <property type="nucleotide sequence ID" value="NZ_CP013738.1"/>
</dbReference>
<feature type="signal peptide" evidence="2">
    <location>
        <begin position="1"/>
        <end position="24"/>
    </location>
</feature>
<evidence type="ECO:0000256" key="1">
    <source>
        <dbReference type="SAM" id="MobiDB-lite"/>
    </source>
</evidence>
<dbReference type="InterPro" id="IPR025326">
    <property type="entry name" value="DUF4232"/>
</dbReference>
<feature type="region of interest" description="Disordered" evidence="1">
    <location>
        <begin position="32"/>
        <end position="84"/>
    </location>
</feature>
<dbReference type="GeneID" id="27782121"/>
<dbReference type="AlphaFoldDB" id="A0A0U3C8L8"/>
<gene>
    <name evidence="4" type="ORF">WQO_07300</name>
</gene>
<dbReference type="PROSITE" id="PS51257">
    <property type="entry name" value="PROKAR_LIPOPROTEIN"/>
    <property type="match status" value="1"/>
</dbReference>
<dbReference type="EMBL" id="CP013738">
    <property type="protein sequence ID" value="ALU97989.1"/>
    <property type="molecule type" value="Genomic_DNA"/>
</dbReference>
<proteinExistence type="predicted"/>
<feature type="chain" id="PRO_5038400018" description="DUF4232 domain-containing protein" evidence="2">
    <location>
        <begin position="25"/>
        <end position="219"/>
    </location>
</feature>
<organism evidence="4 5">
    <name type="scientific">Streptomyces globisporus C-1027</name>
    <dbReference type="NCBI Taxonomy" id="1172567"/>
    <lineage>
        <taxon>Bacteria</taxon>
        <taxon>Bacillati</taxon>
        <taxon>Actinomycetota</taxon>
        <taxon>Actinomycetes</taxon>
        <taxon>Kitasatosporales</taxon>
        <taxon>Streptomycetaceae</taxon>
        <taxon>Streptomyces</taxon>
    </lineage>
</organism>
<protein>
    <recommendedName>
        <fullName evidence="3">DUF4232 domain-containing protein</fullName>
    </recommendedName>
</protein>
<name>A0A0U3C8L8_STRGL</name>
<evidence type="ECO:0000259" key="3">
    <source>
        <dbReference type="Pfam" id="PF14016"/>
    </source>
</evidence>
<feature type="domain" description="DUF4232" evidence="3">
    <location>
        <begin position="82"/>
        <end position="213"/>
    </location>
</feature>
<keyword evidence="2" id="KW-0732">Signal</keyword>